<proteinExistence type="predicted"/>
<dbReference type="Proteomes" id="UP000186917">
    <property type="component" value="Unassembled WGS sequence"/>
</dbReference>
<gene>
    <name evidence="1" type="ORF">SAMN05421788_10280</name>
</gene>
<name>A0A173MIJ9_9BACT</name>
<dbReference type="KEGG" id="fln:FLA_3319"/>
<protein>
    <recommendedName>
        <fullName evidence="3">DUF4843 domain-containing protein</fullName>
    </recommendedName>
</protein>
<dbReference type="STRING" id="477680.SAMN05421788_10280"/>
<dbReference type="PROSITE" id="PS51257">
    <property type="entry name" value="PROKAR_LIPOPROTEIN"/>
    <property type="match status" value="1"/>
</dbReference>
<dbReference type="EMBL" id="FTOR01000002">
    <property type="protein sequence ID" value="SIS91807.1"/>
    <property type="molecule type" value="Genomic_DNA"/>
</dbReference>
<evidence type="ECO:0000313" key="1">
    <source>
        <dbReference type="EMBL" id="SIS91807.1"/>
    </source>
</evidence>
<keyword evidence="2" id="KW-1185">Reference proteome</keyword>
<dbReference type="AlphaFoldDB" id="A0A173MIJ9"/>
<organism evidence="1 2">
    <name type="scientific">Filimonas lacunae</name>
    <dbReference type="NCBI Taxonomy" id="477680"/>
    <lineage>
        <taxon>Bacteria</taxon>
        <taxon>Pseudomonadati</taxon>
        <taxon>Bacteroidota</taxon>
        <taxon>Chitinophagia</taxon>
        <taxon>Chitinophagales</taxon>
        <taxon>Chitinophagaceae</taxon>
        <taxon>Filimonas</taxon>
    </lineage>
</organism>
<sequence>MNMFKILLMIVGTGLFACTKNEELYFSKEKRGINIWLGTSTAPVDSVTYNFSYVVTGKDSVMFNYRVAGYPPDHDTEFELQAVSGDTNLVYYSLGKYTIKAGEYQGTAPIYIEKPAGYSEFQNGSGKIVFRLKPSDEYEEGALELSTLNLAFKNYVAKPDNWDAATYPYFAMSRYFGTYSNVKYSFIIQTTGLVNFKIYYTVAKDPALETNTITSTNAAALQVQCKLALKTYNEEHGALMDENNNQVVFP</sequence>
<accession>A0A173MIJ9</accession>
<evidence type="ECO:0008006" key="3">
    <source>
        <dbReference type="Google" id="ProtNLM"/>
    </source>
</evidence>
<dbReference type="RefSeq" id="WP_076377575.1">
    <property type="nucleotide sequence ID" value="NZ_AP017422.1"/>
</dbReference>
<reference evidence="2" key="1">
    <citation type="submission" date="2017-01" db="EMBL/GenBank/DDBJ databases">
        <authorList>
            <person name="Varghese N."/>
            <person name="Submissions S."/>
        </authorList>
    </citation>
    <scope>NUCLEOTIDE SEQUENCE [LARGE SCALE GENOMIC DNA]</scope>
    <source>
        <strain evidence="2">DSM 21054</strain>
    </source>
</reference>
<evidence type="ECO:0000313" key="2">
    <source>
        <dbReference type="Proteomes" id="UP000186917"/>
    </source>
</evidence>
<dbReference type="Pfam" id="PF16132">
    <property type="entry name" value="DUF4843"/>
    <property type="match status" value="1"/>
</dbReference>
<dbReference type="InterPro" id="IPR032299">
    <property type="entry name" value="DUF4843"/>
</dbReference>